<comment type="caution">
    <text evidence="1">The sequence shown here is derived from an EMBL/GenBank/DDBJ whole genome shotgun (WGS) entry which is preliminary data.</text>
</comment>
<dbReference type="Gene3D" id="2.40.70.10">
    <property type="entry name" value="Acid Proteases"/>
    <property type="match status" value="1"/>
</dbReference>
<reference evidence="1 2" key="1">
    <citation type="submission" date="2018-09" db="EMBL/GenBank/DDBJ databases">
        <title>Genomic investigation of the strawberry pathogen Phytophthora fragariae indicates pathogenicity is determined by transcriptional variation in three key races.</title>
        <authorList>
            <person name="Adams T.M."/>
            <person name="Armitage A.D."/>
            <person name="Sobczyk M.K."/>
            <person name="Bates H.J."/>
            <person name="Dunwell J.M."/>
            <person name="Nellist C.F."/>
            <person name="Harrison R.J."/>
        </authorList>
    </citation>
    <scope>NUCLEOTIDE SEQUENCE [LARGE SCALE GENOMIC DNA]</scope>
    <source>
        <strain evidence="1 2">SCRP249</strain>
    </source>
</reference>
<dbReference type="InterPro" id="IPR021109">
    <property type="entry name" value="Peptidase_aspartic_dom_sf"/>
</dbReference>
<gene>
    <name evidence="1" type="ORF">PR001_g4353</name>
</gene>
<dbReference type="EMBL" id="QXFV01000176">
    <property type="protein sequence ID" value="KAE9047062.1"/>
    <property type="molecule type" value="Genomic_DNA"/>
</dbReference>
<proteinExistence type="predicted"/>
<dbReference type="SUPFAM" id="SSF50630">
    <property type="entry name" value="Acid proteases"/>
    <property type="match status" value="1"/>
</dbReference>
<organism evidence="1 2">
    <name type="scientific">Phytophthora rubi</name>
    <dbReference type="NCBI Taxonomy" id="129364"/>
    <lineage>
        <taxon>Eukaryota</taxon>
        <taxon>Sar</taxon>
        <taxon>Stramenopiles</taxon>
        <taxon>Oomycota</taxon>
        <taxon>Peronosporomycetes</taxon>
        <taxon>Peronosporales</taxon>
        <taxon>Peronosporaceae</taxon>
        <taxon>Phytophthora</taxon>
    </lineage>
</organism>
<accession>A0A6A3NWK3</accession>
<name>A0A6A3NWK3_9STRA</name>
<dbReference type="AlphaFoldDB" id="A0A6A3NWK3"/>
<sequence length="209" mass="23539">MTLDLLRGESRGHWEYHVPDKKFRQAKAVGKINNEKTTLLCDSGAEVSILDAAFARKVGWYADNNQELKCEGVGKNSCVVDGRTRIKITLTGTLVYYFDAWIGRPTGGKHLILGGASRHLPRSGRRIDESSIGGKWIADLKTHLKEDVGGLTTREAKTRAKIADDYELDDNDLLLYCPWNNWGDEDRDSIAKMVVPETLQQNFIHHYHA</sequence>
<protein>
    <recommendedName>
        <fullName evidence="3">Peptidase A2 domain-containing protein</fullName>
    </recommendedName>
</protein>
<evidence type="ECO:0000313" key="2">
    <source>
        <dbReference type="Proteomes" id="UP000429607"/>
    </source>
</evidence>
<evidence type="ECO:0000313" key="1">
    <source>
        <dbReference type="EMBL" id="KAE9047062.1"/>
    </source>
</evidence>
<evidence type="ECO:0008006" key="3">
    <source>
        <dbReference type="Google" id="ProtNLM"/>
    </source>
</evidence>
<dbReference type="Proteomes" id="UP000429607">
    <property type="component" value="Unassembled WGS sequence"/>
</dbReference>